<organism evidence="2 3">
    <name type="scientific">Sphingomonas plantiphila</name>
    <dbReference type="NCBI Taxonomy" id="3163295"/>
    <lineage>
        <taxon>Bacteria</taxon>
        <taxon>Pseudomonadati</taxon>
        <taxon>Pseudomonadota</taxon>
        <taxon>Alphaproteobacteria</taxon>
        <taxon>Sphingomonadales</taxon>
        <taxon>Sphingomonadaceae</taxon>
        <taxon>Sphingomonas</taxon>
    </lineage>
</organism>
<protein>
    <submittedName>
        <fullName evidence="2">PTS sugar transporter subunit IIA</fullName>
    </submittedName>
</protein>
<dbReference type="Proteomes" id="UP001629244">
    <property type="component" value="Unassembled WGS sequence"/>
</dbReference>
<dbReference type="InterPro" id="IPR002178">
    <property type="entry name" value="PTS_EIIA_type-2_dom"/>
</dbReference>
<reference evidence="2 3" key="1">
    <citation type="submission" date="2024-06" db="EMBL/GenBank/DDBJ databases">
        <authorList>
            <person name="Kaempfer P."/>
            <person name="Viver T."/>
        </authorList>
    </citation>
    <scope>NUCLEOTIDE SEQUENCE [LARGE SCALE GENOMIC DNA]</scope>
    <source>
        <strain evidence="2 3">ST-64</strain>
    </source>
</reference>
<gene>
    <name evidence="2" type="ORF">ABS767_04490</name>
</gene>
<dbReference type="EMBL" id="JBELQC010000001">
    <property type="protein sequence ID" value="MFL9840212.1"/>
    <property type="molecule type" value="Genomic_DNA"/>
</dbReference>
<keyword evidence="2" id="KW-0813">Transport</keyword>
<evidence type="ECO:0000313" key="3">
    <source>
        <dbReference type="Proteomes" id="UP001629244"/>
    </source>
</evidence>
<dbReference type="PANTHER" id="PTHR47738">
    <property type="entry name" value="PTS SYSTEM FRUCTOSE-LIKE EIIA COMPONENT-RELATED"/>
    <property type="match status" value="1"/>
</dbReference>
<accession>A0ABW8YKK6</accession>
<name>A0ABW8YKK6_9SPHN</name>
<dbReference type="InterPro" id="IPR051541">
    <property type="entry name" value="PTS_SugarTrans_NitroReg"/>
</dbReference>
<dbReference type="PROSITE" id="PS51094">
    <property type="entry name" value="PTS_EIIA_TYPE_2"/>
    <property type="match status" value="1"/>
</dbReference>
<comment type="caution">
    <text evidence="2">The sequence shown here is derived from an EMBL/GenBank/DDBJ whole genome shotgun (WGS) entry which is preliminary data.</text>
</comment>
<sequence>MYDLSDLVSPDAVVAGVSAGSKKKLFALLADLAHAAYGVDPETVAASIAARERLGSTGFGGGIAIPHCKIDGLEAVRCVVCRLDRQMDYGAVDDSPVDLVFMLLSPRSAGAAHLKALARVSRCLRDRSFTAKLRGAGSADAIYALLTEAGTHDAAA</sequence>
<keyword evidence="3" id="KW-1185">Reference proteome</keyword>
<evidence type="ECO:0000313" key="2">
    <source>
        <dbReference type="EMBL" id="MFL9840212.1"/>
    </source>
</evidence>
<dbReference type="Pfam" id="PF00359">
    <property type="entry name" value="PTS_EIIA_2"/>
    <property type="match status" value="1"/>
</dbReference>
<evidence type="ECO:0000259" key="1">
    <source>
        <dbReference type="PROSITE" id="PS51094"/>
    </source>
</evidence>
<dbReference type="RefSeq" id="WP_408077158.1">
    <property type="nucleotide sequence ID" value="NZ_JBELQC010000001.1"/>
</dbReference>
<dbReference type="SUPFAM" id="SSF55804">
    <property type="entry name" value="Phoshotransferase/anion transport protein"/>
    <property type="match status" value="1"/>
</dbReference>
<proteinExistence type="predicted"/>
<dbReference type="InterPro" id="IPR016152">
    <property type="entry name" value="PTrfase/Anion_transptr"/>
</dbReference>
<dbReference type="CDD" id="cd00211">
    <property type="entry name" value="PTS_IIA_fru"/>
    <property type="match status" value="1"/>
</dbReference>
<keyword evidence="2" id="KW-0762">Sugar transport</keyword>
<dbReference type="Gene3D" id="3.40.930.10">
    <property type="entry name" value="Mannitol-specific EII, Chain A"/>
    <property type="match status" value="1"/>
</dbReference>
<dbReference type="PROSITE" id="PS00372">
    <property type="entry name" value="PTS_EIIA_TYPE_2_HIS"/>
    <property type="match status" value="1"/>
</dbReference>
<feature type="domain" description="PTS EIIA type-2" evidence="1">
    <location>
        <begin position="6"/>
        <end position="149"/>
    </location>
</feature>
<dbReference type="PANTHER" id="PTHR47738:SF1">
    <property type="entry name" value="NITROGEN REGULATORY PROTEIN"/>
    <property type="match status" value="1"/>
</dbReference>